<dbReference type="InterPro" id="IPR023298">
    <property type="entry name" value="ATPase_P-typ_TM_dom_sf"/>
</dbReference>
<dbReference type="InterPro" id="IPR059000">
    <property type="entry name" value="ATPase_P-type_domA"/>
</dbReference>
<evidence type="ECO:0000256" key="12">
    <source>
        <dbReference type="ARBA" id="ARBA00022842"/>
    </source>
</evidence>
<evidence type="ECO:0000256" key="4">
    <source>
        <dbReference type="ARBA" id="ARBA00012786"/>
    </source>
</evidence>
<evidence type="ECO:0000259" key="21">
    <source>
        <dbReference type="SMART" id="SM00831"/>
    </source>
</evidence>
<evidence type="ECO:0000256" key="14">
    <source>
        <dbReference type="ARBA" id="ARBA00022989"/>
    </source>
</evidence>
<keyword evidence="6" id="KW-1003">Cell membrane</keyword>
<dbReference type="InterPro" id="IPR023214">
    <property type="entry name" value="HAD_sf"/>
</dbReference>
<evidence type="ECO:0000313" key="22">
    <source>
        <dbReference type="EMBL" id="QES32908.1"/>
    </source>
</evidence>
<dbReference type="Pfam" id="PF00689">
    <property type="entry name" value="Cation_ATPase_C"/>
    <property type="match status" value="1"/>
</dbReference>
<dbReference type="SMART" id="SM00831">
    <property type="entry name" value="Cation_ATPase_N"/>
    <property type="match status" value="1"/>
</dbReference>
<keyword evidence="9 20" id="KW-0812">Transmembrane</keyword>
<gene>
    <name evidence="22" type="primary">mgtA</name>
    <name evidence="22" type="ORF">DEJ48_05390</name>
</gene>
<keyword evidence="14 20" id="KW-1133">Transmembrane helix</keyword>
<evidence type="ECO:0000256" key="13">
    <source>
        <dbReference type="ARBA" id="ARBA00022967"/>
    </source>
</evidence>
<comment type="catalytic activity">
    <reaction evidence="18">
        <text>ATP + H2O = ADP + phosphate + H(+)</text>
        <dbReference type="Rhea" id="RHEA:13065"/>
        <dbReference type="ChEBI" id="CHEBI:15377"/>
        <dbReference type="ChEBI" id="CHEBI:15378"/>
        <dbReference type="ChEBI" id="CHEBI:30616"/>
        <dbReference type="ChEBI" id="CHEBI:43474"/>
        <dbReference type="ChEBI" id="CHEBI:456216"/>
    </reaction>
</comment>
<keyword evidence="7" id="KW-0997">Cell inner membrane</keyword>
<dbReference type="InterPro" id="IPR006068">
    <property type="entry name" value="ATPase_P-typ_cation-transptr_C"/>
</dbReference>
<keyword evidence="10" id="KW-0547">Nucleotide-binding</keyword>
<feature type="transmembrane region" description="Helical" evidence="20">
    <location>
        <begin position="813"/>
        <end position="831"/>
    </location>
</feature>
<dbReference type="SFLD" id="SFLDG00002">
    <property type="entry name" value="C1.7:_P-type_atpase_like"/>
    <property type="match status" value="1"/>
</dbReference>
<evidence type="ECO:0000256" key="20">
    <source>
        <dbReference type="SAM" id="Phobius"/>
    </source>
</evidence>
<dbReference type="InterPro" id="IPR036412">
    <property type="entry name" value="HAD-like_sf"/>
</dbReference>
<proteinExistence type="inferred from homology"/>
<name>A0A5P2BT84_STRVZ</name>
<feature type="domain" description="Cation-transporting P-type ATPase N-terminal" evidence="21">
    <location>
        <begin position="42"/>
        <end position="114"/>
    </location>
</feature>
<dbReference type="PANTHER" id="PTHR42861">
    <property type="entry name" value="CALCIUM-TRANSPORTING ATPASE"/>
    <property type="match status" value="1"/>
</dbReference>
<evidence type="ECO:0000256" key="17">
    <source>
        <dbReference type="ARBA" id="ARBA00047295"/>
    </source>
</evidence>
<evidence type="ECO:0000256" key="1">
    <source>
        <dbReference type="ARBA" id="ARBA00003954"/>
    </source>
</evidence>
<dbReference type="RefSeq" id="WP_150214942.1">
    <property type="nucleotide sequence ID" value="NZ_CP029192.1"/>
</dbReference>
<dbReference type="NCBIfam" id="TIGR01524">
    <property type="entry name" value="ATPase-IIIB_Mg"/>
    <property type="match status" value="1"/>
</dbReference>
<feature type="transmembrane region" description="Helical" evidence="20">
    <location>
        <begin position="119"/>
        <end position="136"/>
    </location>
</feature>
<dbReference type="PRINTS" id="PR01836">
    <property type="entry name" value="MGATPASE"/>
</dbReference>
<feature type="transmembrane region" description="Helical" evidence="20">
    <location>
        <begin position="879"/>
        <end position="901"/>
    </location>
</feature>
<evidence type="ECO:0000256" key="8">
    <source>
        <dbReference type="ARBA" id="ARBA00022553"/>
    </source>
</evidence>
<dbReference type="Proteomes" id="UP000322927">
    <property type="component" value="Chromosome"/>
</dbReference>
<accession>A0A5P2BT84</accession>
<feature type="transmembrane region" description="Helical" evidence="20">
    <location>
        <begin position="95"/>
        <end position="113"/>
    </location>
</feature>
<dbReference type="PROSITE" id="PS00154">
    <property type="entry name" value="ATPASE_E1_E2"/>
    <property type="match status" value="1"/>
</dbReference>
<evidence type="ECO:0000256" key="2">
    <source>
        <dbReference type="ARBA" id="ARBA00004429"/>
    </source>
</evidence>
<sequence>MNKLIPPVRLAPPGENPRPTPRTRKAAELDARTREVGARLAELSALPARDVLRELNSTTRGLRQDQVLERIERYGENTVAHERAPHWTVQLAKSFWNPFIGVLVVLAAVMYWQDPADPGVYILTSMVLISALLRFWQEFRSSRSAEALKKLVTTDCAVQRRWSETATTEEIPMEQVVPGDLVRLAAGDLVPADLRLLTAKDLMVSQAALSGESLPVAKADTRAHDLGQRTTTDPVEADNLCLTGTSVTSGTATGVVVATGAHTYFGSMASALTGARPQTAFDTGVRRVSFLLIRFMLVMVPVVFAINGFTKGDWDQALLFSISVAVGLTPEMLPMVVSANLARGAVAMSKHQVVVKQLNAIQNLGAMDVLCTDKTGTLTEDRIVLDRYLGTRGEEDREVLEYAYLNSHFQTGLRNLMDQAVIDRVDEAEEVVVDHLFTMIDEIPFDFARRRMSVVLRRNEISGPVFEHTLITKGAVEEVLDRCGHMMDGGERVQLTRQLRAHVTHLTDRHNREGLRVLAVAIRTFPVDPDTPERETYSVADETELTLVGFLAFLDPPKKDAADALRALAENGVAVKVVTGDNELVAARVCADVGLDAGELVTGAVVDLVDDGELIELARGTTVFAKVNPVQKARIVRALKADGHTVGFLGDGINDAAALREADVGVSVDTAVDIAKESADIILLKKDLMVLERGVLMGRQTFGNTIKYIKMTASSNFGNVFSVLVASAFIPFQPMLAIHLLVQNLCYDVSQLAIPWDRMDKEYLKKPRTWDARGIGRFMVRVGPISSVFDITTFVVLWHVFGADSPAEQTLFQTGWFVEGLLSQTLIVHMIRTRKIPFIQSRASLPVLVMTGAVMLLGLWLPFSPLAGALSMEPLPMSYFPWLAGTLLAYCALTQVVKGWYIRRYHDWL</sequence>
<dbReference type="GO" id="GO:0005886">
    <property type="term" value="C:plasma membrane"/>
    <property type="evidence" value="ECO:0007669"/>
    <property type="project" value="UniProtKB-SubCell"/>
</dbReference>
<comment type="subcellular location">
    <subcellularLocation>
        <location evidence="2">Cell inner membrane</location>
        <topology evidence="2">Multi-pass membrane protein</topology>
    </subcellularLocation>
</comment>
<dbReference type="InterPro" id="IPR044492">
    <property type="entry name" value="P_typ_ATPase_HD_dom"/>
</dbReference>
<dbReference type="NCBIfam" id="NF011702">
    <property type="entry name" value="PRK15122.1"/>
    <property type="match status" value="1"/>
</dbReference>
<dbReference type="InterPro" id="IPR008250">
    <property type="entry name" value="ATPase_P-typ_transduc_dom_A_sf"/>
</dbReference>
<dbReference type="InterPro" id="IPR018303">
    <property type="entry name" value="ATPase_P-typ_P_site"/>
</dbReference>
<dbReference type="EMBL" id="CP029192">
    <property type="protein sequence ID" value="QES32908.1"/>
    <property type="molecule type" value="Genomic_DNA"/>
</dbReference>
<dbReference type="Pfam" id="PF00690">
    <property type="entry name" value="Cation_ATPase_N"/>
    <property type="match status" value="1"/>
</dbReference>
<dbReference type="GO" id="GO:0015444">
    <property type="term" value="F:P-type magnesium transporter activity"/>
    <property type="evidence" value="ECO:0007669"/>
    <property type="project" value="UniProtKB-EC"/>
</dbReference>
<dbReference type="InterPro" id="IPR004014">
    <property type="entry name" value="ATPase_P-typ_cation-transptr_N"/>
</dbReference>
<dbReference type="SUPFAM" id="SSF81665">
    <property type="entry name" value="Calcium ATPase, transmembrane domain M"/>
    <property type="match status" value="1"/>
</dbReference>
<dbReference type="Gene3D" id="1.20.1110.10">
    <property type="entry name" value="Calcium-transporting ATPase, transmembrane domain"/>
    <property type="match status" value="1"/>
</dbReference>
<protein>
    <recommendedName>
        <fullName evidence="5">Magnesium-transporting ATPase, P-type 1</fullName>
        <ecNumber evidence="4">7.2.2.14</ecNumber>
    </recommendedName>
    <alternativeName>
        <fullName evidence="16">Mg(2+) transport ATPase, P-type 1</fullName>
    </alternativeName>
</protein>
<dbReference type="InterPro" id="IPR001757">
    <property type="entry name" value="P_typ_ATPase"/>
</dbReference>
<feature type="transmembrane region" description="Helical" evidence="20">
    <location>
        <begin position="288"/>
        <end position="306"/>
    </location>
</feature>
<evidence type="ECO:0000256" key="11">
    <source>
        <dbReference type="ARBA" id="ARBA00022840"/>
    </source>
</evidence>
<comment type="catalytic activity">
    <reaction evidence="17">
        <text>Mg(2+)(out) + ATP + H2O = Mg(2+)(in) + ADP + phosphate + H(+)</text>
        <dbReference type="Rhea" id="RHEA:10260"/>
        <dbReference type="ChEBI" id="CHEBI:15377"/>
        <dbReference type="ChEBI" id="CHEBI:15378"/>
        <dbReference type="ChEBI" id="CHEBI:18420"/>
        <dbReference type="ChEBI" id="CHEBI:30616"/>
        <dbReference type="ChEBI" id="CHEBI:43474"/>
        <dbReference type="ChEBI" id="CHEBI:456216"/>
        <dbReference type="EC" id="7.2.2.14"/>
    </reaction>
</comment>
<dbReference type="NCBIfam" id="TIGR01494">
    <property type="entry name" value="ATPase_P-type"/>
    <property type="match status" value="2"/>
</dbReference>
<evidence type="ECO:0000256" key="15">
    <source>
        <dbReference type="ARBA" id="ARBA00023136"/>
    </source>
</evidence>
<dbReference type="AlphaFoldDB" id="A0A5P2BT84"/>
<dbReference type="Pfam" id="PF13246">
    <property type="entry name" value="Cation_ATPase"/>
    <property type="match status" value="1"/>
</dbReference>
<evidence type="ECO:0000313" key="23">
    <source>
        <dbReference type="Proteomes" id="UP000322927"/>
    </source>
</evidence>
<evidence type="ECO:0000256" key="19">
    <source>
        <dbReference type="SAM" id="MobiDB-lite"/>
    </source>
</evidence>
<dbReference type="Gene3D" id="3.40.1110.10">
    <property type="entry name" value="Calcium-transporting ATPase, cytoplasmic domain N"/>
    <property type="match status" value="1"/>
</dbReference>
<evidence type="ECO:0000256" key="3">
    <source>
        <dbReference type="ARBA" id="ARBA00008746"/>
    </source>
</evidence>
<dbReference type="OrthoDB" id="9814270at2"/>
<evidence type="ECO:0000256" key="16">
    <source>
        <dbReference type="ARBA" id="ARBA00029806"/>
    </source>
</evidence>
<keyword evidence="12" id="KW-0460">Magnesium</keyword>
<comment type="similarity">
    <text evidence="3">Belongs to the cation transport ATPase (P-type) (TC 3.A.3) family. Type IIIB subfamily.</text>
</comment>
<feature type="transmembrane region" description="Helical" evidence="20">
    <location>
        <begin position="778"/>
        <end position="801"/>
    </location>
</feature>
<feature type="transmembrane region" description="Helical" evidence="20">
    <location>
        <begin position="843"/>
        <end position="863"/>
    </location>
</feature>
<keyword evidence="11" id="KW-0067">ATP-binding</keyword>
<keyword evidence="15 20" id="KW-0472">Membrane</keyword>
<dbReference type="InterPro" id="IPR023299">
    <property type="entry name" value="ATPase_P-typ_cyto_dom_N"/>
</dbReference>
<dbReference type="InterPro" id="IPR006415">
    <property type="entry name" value="P-type_ATPase_IIIB"/>
</dbReference>
<keyword evidence="13" id="KW-1278">Translocase</keyword>
<dbReference type="Pfam" id="PF00122">
    <property type="entry name" value="E1-E2_ATPase"/>
    <property type="match status" value="1"/>
</dbReference>
<dbReference type="SFLD" id="SFLDF00027">
    <property type="entry name" value="p-type_atpase"/>
    <property type="match status" value="1"/>
</dbReference>
<keyword evidence="8" id="KW-0597">Phosphoprotein</keyword>
<feature type="region of interest" description="Disordered" evidence="19">
    <location>
        <begin position="1"/>
        <end position="25"/>
    </location>
</feature>
<evidence type="ECO:0000256" key="9">
    <source>
        <dbReference type="ARBA" id="ARBA00022692"/>
    </source>
</evidence>
<dbReference type="Gene3D" id="3.40.50.1000">
    <property type="entry name" value="HAD superfamily/HAD-like"/>
    <property type="match status" value="1"/>
</dbReference>
<dbReference type="Gene3D" id="2.70.150.10">
    <property type="entry name" value="Calcium-transporting ATPase, cytoplasmic transduction domain A"/>
    <property type="match status" value="1"/>
</dbReference>
<dbReference type="CDD" id="cd02077">
    <property type="entry name" value="P-type_ATPase_Mg"/>
    <property type="match status" value="1"/>
</dbReference>
<dbReference type="GO" id="GO:0016887">
    <property type="term" value="F:ATP hydrolysis activity"/>
    <property type="evidence" value="ECO:0007669"/>
    <property type="project" value="InterPro"/>
</dbReference>
<comment type="function">
    <text evidence="1">Mediates magnesium influx to the cytosol.</text>
</comment>
<dbReference type="EC" id="7.2.2.14" evidence="4"/>
<reference evidence="22 23" key="1">
    <citation type="submission" date="2018-05" db="EMBL/GenBank/DDBJ databases">
        <title>Streptomyces venezuelae.</title>
        <authorList>
            <person name="Kim W."/>
            <person name="Lee N."/>
            <person name="Cho B.-K."/>
        </authorList>
    </citation>
    <scope>NUCLEOTIDE SEQUENCE [LARGE SCALE GENOMIC DNA]</scope>
    <source>
        <strain evidence="22 23">ATCC 14584</strain>
    </source>
</reference>
<evidence type="ECO:0000256" key="10">
    <source>
        <dbReference type="ARBA" id="ARBA00022741"/>
    </source>
</evidence>
<evidence type="ECO:0000256" key="18">
    <source>
        <dbReference type="ARBA" id="ARBA00049360"/>
    </source>
</evidence>
<evidence type="ECO:0000256" key="5">
    <source>
        <dbReference type="ARBA" id="ARBA00013555"/>
    </source>
</evidence>
<dbReference type="SUPFAM" id="SSF81660">
    <property type="entry name" value="Metal cation-transporting ATPase, ATP-binding domain N"/>
    <property type="match status" value="1"/>
</dbReference>
<dbReference type="SUPFAM" id="SSF81653">
    <property type="entry name" value="Calcium ATPase, transduction domain A"/>
    <property type="match status" value="1"/>
</dbReference>
<dbReference type="SFLD" id="SFLDS00003">
    <property type="entry name" value="Haloacid_Dehalogenase"/>
    <property type="match status" value="1"/>
</dbReference>
<evidence type="ECO:0000256" key="6">
    <source>
        <dbReference type="ARBA" id="ARBA00022475"/>
    </source>
</evidence>
<dbReference type="GO" id="GO:0005524">
    <property type="term" value="F:ATP binding"/>
    <property type="evidence" value="ECO:0007669"/>
    <property type="project" value="UniProtKB-KW"/>
</dbReference>
<organism evidence="22 23">
    <name type="scientific">Streptomyces venezuelae</name>
    <dbReference type="NCBI Taxonomy" id="54571"/>
    <lineage>
        <taxon>Bacteria</taxon>
        <taxon>Bacillati</taxon>
        <taxon>Actinomycetota</taxon>
        <taxon>Actinomycetes</taxon>
        <taxon>Kitasatosporales</taxon>
        <taxon>Streptomycetaceae</taxon>
        <taxon>Streptomyces</taxon>
    </lineage>
</organism>
<dbReference type="SUPFAM" id="SSF56784">
    <property type="entry name" value="HAD-like"/>
    <property type="match status" value="1"/>
</dbReference>
<evidence type="ECO:0000256" key="7">
    <source>
        <dbReference type="ARBA" id="ARBA00022519"/>
    </source>
</evidence>